<accession>A0AAD7MEC2</accession>
<feature type="region of interest" description="Disordered" evidence="2">
    <location>
        <begin position="1"/>
        <end position="22"/>
    </location>
</feature>
<keyword evidence="5" id="KW-1185">Reference proteome</keyword>
<feature type="non-terminal residue" evidence="4">
    <location>
        <position position="320"/>
    </location>
</feature>
<evidence type="ECO:0000256" key="1">
    <source>
        <dbReference type="ARBA" id="ARBA00022737"/>
    </source>
</evidence>
<gene>
    <name evidence="4" type="ORF">B0H16DRAFT_1811692</name>
</gene>
<dbReference type="InterPro" id="IPR027417">
    <property type="entry name" value="P-loop_NTPase"/>
</dbReference>
<keyword evidence="1" id="KW-0677">Repeat</keyword>
<comment type="caution">
    <text evidence="4">The sequence shown here is derived from an EMBL/GenBank/DDBJ whole genome shotgun (WGS) entry which is preliminary data.</text>
</comment>
<proteinExistence type="predicted"/>
<evidence type="ECO:0000259" key="3">
    <source>
        <dbReference type="Pfam" id="PF24883"/>
    </source>
</evidence>
<sequence length="320" mass="36256">LHRATAGDALHASAERYPQPQCHPNTRTKLLEVLSEWAHTMKPVKTRPIGRHILWHHGPAGSGKSAVAQSVCQQLKEEGRLGGSFFFKRGHLSRGNVKKLFPTIAYQLALLLPEFKQHISHTVENDPGIVHRSLSTQLEELILNPCRKTRLAHPVPIVIDGLDECDGEYVQQAILRAIGNALSQESLPMLFLVTSRPEAQIRETFAEPCLIGNHRVLNIKQSFEDVRKYLEVEFDRIHRQHQTMTTVPFPWPEAEILERIVRDSSGYFIYAATIIKCIDDKRLQPPHRLDVILSIRQSTTEPPLNALDQLYLQILAGVPK</sequence>
<dbReference type="EMBL" id="JARKIB010000354">
    <property type="protein sequence ID" value="KAJ7712953.1"/>
    <property type="molecule type" value="Genomic_DNA"/>
</dbReference>
<feature type="non-terminal residue" evidence="4">
    <location>
        <position position="1"/>
    </location>
</feature>
<reference evidence="4" key="1">
    <citation type="submission" date="2023-03" db="EMBL/GenBank/DDBJ databases">
        <title>Massive genome expansion in bonnet fungi (Mycena s.s.) driven by repeated elements and novel gene families across ecological guilds.</title>
        <authorList>
            <consortium name="Lawrence Berkeley National Laboratory"/>
            <person name="Harder C.B."/>
            <person name="Miyauchi S."/>
            <person name="Viragh M."/>
            <person name="Kuo A."/>
            <person name="Thoen E."/>
            <person name="Andreopoulos B."/>
            <person name="Lu D."/>
            <person name="Skrede I."/>
            <person name="Drula E."/>
            <person name="Henrissat B."/>
            <person name="Morin E."/>
            <person name="Kohler A."/>
            <person name="Barry K."/>
            <person name="LaButti K."/>
            <person name="Morin E."/>
            <person name="Salamov A."/>
            <person name="Lipzen A."/>
            <person name="Mereny Z."/>
            <person name="Hegedus B."/>
            <person name="Baldrian P."/>
            <person name="Stursova M."/>
            <person name="Weitz H."/>
            <person name="Taylor A."/>
            <person name="Grigoriev I.V."/>
            <person name="Nagy L.G."/>
            <person name="Martin F."/>
            <person name="Kauserud H."/>
        </authorList>
    </citation>
    <scope>NUCLEOTIDE SEQUENCE</scope>
    <source>
        <strain evidence="4">CBHHK182m</strain>
    </source>
</reference>
<evidence type="ECO:0000313" key="5">
    <source>
        <dbReference type="Proteomes" id="UP001215598"/>
    </source>
</evidence>
<evidence type="ECO:0000256" key="2">
    <source>
        <dbReference type="SAM" id="MobiDB-lite"/>
    </source>
</evidence>
<dbReference type="Proteomes" id="UP001215598">
    <property type="component" value="Unassembled WGS sequence"/>
</dbReference>
<dbReference type="PANTHER" id="PTHR10039:SF14">
    <property type="entry name" value="NACHT DOMAIN-CONTAINING PROTEIN"/>
    <property type="match status" value="1"/>
</dbReference>
<protein>
    <recommendedName>
        <fullName evidence="3">Nephrocystin 3-like N-terminal domain-containing protein</fullName>
    </recommendedName>
</protein>
<organism evidence="4 5">
    <name type="scientific">Mycena metata</name>
    <dbReference type="NCBI Taxonomy" id="1033252"/>
    <lineage>
        <taxon>Eukaryota</taxon>
        <taxon>Fungi</taxon>
        <taxon>Dikarya</taxon>
        <taxon>Basidiomycota</taxon>
        <taxon>Agaricomycotina</taxon>
        <taxon>Agaricomycetes</taxon>
        <taxon>Agaricomycetidae</taxon>
        <taxon>Agaricales</taxon>
        <taxon>Marasmiineae</taxon>
        <taxon>Mycenaceae</taxon>
        <taxon>Mycena</taxon>
    </lineage>
</organism>
<dbReference type="AlphaFoldDB" id="A0AAD7MEC2"/>
<dbReference type="InterPro" id="IPR056884">
    <property type="entry name" value="NPHP3-like_N"/>
</dbReference>
<name>A0AAD7MEC2_9AGAR</name>
<feature type="domain" description="Nephrocystin 3-like N-terminal" evidence="3">
    <location>
        <begin position="45"/>
        <end position="196"/>
    </location>
</feature>
<dbReference type="PANTHER" id="PTHR10039">
    <property type="entry name" value="AMELOGENIN"/>
    <property type="match status" value="1"/>
</dbReference>
<evidence type="ECO:0000313" key="4">
    <source>
        <dbReference type="EMBL" id="KAJ7712953.1"/>
    </source>
</evidence>
<dbReference type="Pfam" id="PF24883">
    <property type="entry name" value="NPHP3_N"/>
    <property type="match status" value="1"/>
</dbReference>
<dbReference type="Gene3D" id="3.40.50.300">
    <property type="entry name" value="P-loop containing nucleotide triphosphate hydrolases"/>
    <property type="match status" value="1"/>
</dbReference>
<dbReference type="SUPFAM" id="SSF52540">
    <property type="entry name" value="P-loop containing nucleoside triphosphate hydrolases"/>
    <property type="match status" value="1"/>
</dbReference>